<evidence type="ECO:0000256" key="5">
    <source>
        <dbReference type="ARBA" id="ARBA00022840"/>
    </source>
</evidence>
<dbReference type="PROSITE" id="PS00108">
    <property type="entry name" value="PROTEIN_KINASE_ST"/>
    <property type="match status" value="1"/>
</dbReference>
<evidence type="ECO:0000313" key="7">
    <source>
        <dbReference type="EMBL" id="HJC65167.1"/>
    </source>
</evidence>
<gene>
    <name evidence="7" type="ORF">H9931_00385</name>
</gene>
<evidence type="ECO:0000256" key="2">
    <source>
        <dbReference type="ARBA" id="ARBA00022679"/>
    </source>
</evidence>
<feature type="domain" description="Protein kinase" evidence="6">
    <location>
        <begin position="17"/>
        <end position="278"/>
    </location>
</feature>
<dbReference type="EC" id="2.7.11.1" evidence="1"/>
<organism evidence="7 8">
    <name type="scientific">Candidatus Enterocloster excrementigallinarum</name>
    <dbReference type="NCBI Taxonomy" id="2838558"/>
    <lineage>
        <taxon>Bacteria</taxon>
        <taxon>Bacillati</taxon>
        <taxon>Bacillota</taxon>
        <taxon>Clostridia</taxon>
        <taxon>Lachnospirales</taxon>
        <taxon>Lachnospiraceae</taxon>
        <taxon>Enterocloster</taxon>
    </lineage>
</organism>
<evidence type="ECO:0000259" key="6">
    <source>
        <dbReference type="PROSITE" id="PS50011"/>
    </source>
</evidence>
<dbReference type="PANTHER" id="PTHR43671:SF13">
    <property type="entry name" value="SERINE_THREONINE-PROTEIN KINASE NEK2"/>
    <property type="match status" value="1"/>
</dbReference>
<dbReference type="AlphaFoldDB" id="A0A9D2PQ47"/>
<evidence type="ECO:0000256" key="4">
    <source>
        <dbReference type="ARBA" id="ARBA00022777"/>
    </source>
</evidence>
<dbReference type="Gene3D" id="1.10.510.10">
    <property type="entry name" value="Transferase(Phosphotransferase) domain 1"/>
    <property type="match status" value="1"/>
</dbReference>
<dbReference type="CDD" id="cd14014">
    <property type="entry name" value="STKc_PknB_like"/>
    <property type="match status" value="1"/>
</dbReference>
<evidence type="ECO:0000256" key="1">
    <source>
        <dbReference type="ARBA" id="ARBA00012513"/>
    </source>
</evidence>
<name>A0A9D2PQ47_9FIRM</name>
<keyword evidence="3" id="KW-0547">Nucleotide-binding</keyword>
<dbReference type="InterPro" id="IPR011009">
    <property type="entry name" value="Kinase-like_dom_sf"/>
</dbReference>
<dbReference type="SUPFAM" id="SSF56112">
    <property type="entry name" value="Protein kinase-like (PK-like)"/>
    <property type="match status" value="1"/>
</dbReference>
<dbReference type="Proteomes" id="UP000823863">
    <property type="component" value="Unassembled WGS sequence"/>
</dbReference>
<dbReference type="GO" id="GO:0005524">
    <property type="term" value="F:ATP binding"/>
    <property type="evidence" value="ECO:0007669"/>
    <property type="project" value="UniProtKB-KW"/>
</dbReference>
<evidence type="ECO:0000313" key="8">
    <source>
        <dbReference type="Proteomes" id="UP000823863"/>
    </source>
</evidence>
<dbReference type="EMBL" id="DWWB01000002">
    <property type="protein sequence ID" value="HJC65167.1"/>
    <property type="molecule type" value="Genomic_DNA"/>
</dbReference>
<dbReference type="InterPro" id="IPR050660">
    <property type="entry name" value="NEK_Ser/Thr_kinase"/>
</dbReference>
<reference evidence="7" key="1">
    <citation type="journal article" date="2021" name="PeerJ">
        <title>Extensive microbial diversity within the chicken gut microbiome revealed by metagenomics and culture.</title>
        <authorList>
            <person name="Gilroy R."/>
            <person name="Ravi A."/>
            <person name="Getino M."/>
            <person name="Pursley I."/>
            <person name="Horton D.L."/>
            <person name="Alikhan N.F."/>
            <person name="Baker D."/>
            <person name="Gharbi K."/>
            <person name="Hall N."/>
            <person name="Watson M."/>
            <person name="Adriaenssens E.M."/>
            <person name="Foster-Nyarko E."/>
            <person name="Jarju S."/>
            <person name="Secka A."/>
            <person name="Antonio M."/>
            <person name="Oren A."/>
            <person name="Chaudhuri R.R."/>
            <person name="La Ragione R."/>
            <person name="Hildebrand F."/>
            <person name="Pallen M.J."/>
        </authorList>
    </citation>
    <scope>NUCLEOTIDE SEQUENCE</scope>
    <source>
        <strain evidence="7">CHK198-12963</strain>
    </source>
</reference>
<keyword evidence="5" id="KW-0067">ATP-binding</keyword>
<reference evidence="7" key="2">
    <citation type="submission" date="2021-04" db="EMBL/GenBank/DDBJ databases">
        <authorList>
            <person name="Gilroy R."/>
        </authorList>
    </citation>
    <scope>NUCLEOTIDE SEQUENCE</scope>
    <source>
        <strain evidence="7">CHK198-12963</strain>
    </source>
</reference>
<dbReference type="Pfam" id="PF00069">
    <property type="entry name" value="Pkinase"/>
    <property type="match status" value="1"/>
</dbReference>
<keyword evidence="7" id="KW-0723">Serine/threonine-protein kinase</keyword>
<accession>A0A9D2PQ47</accession>
<dbReference type="PROSITE" id="PS50011">
    <property type="entry name" value="PROTEIN_KINASE_DOM"/>
    <property type="match status" value="1"/>
</dbReference>
<dbReference type="GO" id="GO:0004674">
    <property type="term" value="F:protein serine/threonine kinase activity"/>
    <property type="evidence" value="ECO:0007669"/>
    <property type="project" value="UniProtKB-KW"/>
</dbReference>
<keyword evidence="4 7" id="KW-0418">Kinase</keyword>
<dbReference type="SMART" id="SM00220">
    <property type="entry name" value="S_TKc"/>
    <property type="match status" value="1"/>
</dbReference>
<evidence type="ECO:0000256" key="3">
    <source>
        <dbReference type="ARBA" id="ARBA00022741"/>
    </source>
</evidence>
<comment type="caution">
    <text evidence="7">The sequence shown here is derived from an EMBL/GenBank/DDBJ whole genome shotgun (WGS) entry which is preliminary data.</text>
</comment>
<protein>
    <recommendedName>
        <fullName evidence="1">non-specific serine/threonine protein kinase</fullName>
        <ecNumber evidence="1">2.7.11.1</ecNumber>
    </recommendedName>
</protein>
<proteinExistence type="predicted"/>
<sequence length="517" mass="59783">MIITIGSVLPDDKGNEYKILRNIKSGGFGQVFLCERLKDKEKFALKTMLSVFPASEEYNAFQNEMNLAKSINNENAIKYEFMHDGRVFDKYPPYIIMEFANQGSLNDLIKKKRISKTFFTNDELDSMFLQLARGMAHINSVLVHRDIKPDNILIKDNVLKITDFGLAKYSEAATRSITFKHYGTEPYCAPEVWRNEKNTIAMDIYSMGIVFYELATLNYPYNVKDGNYMEAHLYAPVENPTRFNSVIPPNMVSVIYKMLQKPQSKRFSNWQEIIDILNNGNALGTRDSKIVALVQSAVKMQNETDMAIQRKQTEEEKQRKEWNDHVKNIMSYFNNEILSTLKEYAEIYNSQYASGKIVFNLNHFDITAEKNTVTIKMPRIQTITIELSVVNPNATKEIIGYSNINGISRPTATKHFQPQYRGKKVLAWGKIEDNFNVGYNILLLENKVDGYGDWFIMYNTNSGFNKSPRPEPFAFSEKELPKEINYIDATHIYISKIEKYNIERFQELIARGQVRPI</sequence>
<dbReference type="InterPro" id="IPR000719">
    <property type="entry name" value="Prot_kinase_dom"/>
</dbReference>
<dbReference type="PANTHER" id="PTHR43671">
    <property type="entry name" value="SERINE/THREONINE-PROTEIN KINASE NEK"/>
    <property type="match status" value="1"/>
</dbReference>
<keyword evidence="2" id="KW-0808">Transferase</keyword>
<dbReference type="InterPro" id="IPR008271">
    <property type="entry name" value="Ser/Thr_kinase_AS"/>
</dbReference>